<dbReference type="AlphaFoldDB" id="A0A1B9IHE1"/>
<sequence>MPSSDALQPHLQPAERAIVKSYGGWTNFCISHGLKPWEMDQNDEALAIVSALAKMDEENEKKGKGKK</sequence>
<organism evidence="1 2">
    <name type="scientific">Kwoniella mangroviensis CBS 10435</name>
    <dbReference type="NCBI Taxonomy" id="1331196"/>
    <lineage>
        <taxon>Eukaryota</taxon>
        <taxon>Fungi</taxon>
        <taxon>Dikarya</taxon>
        <taxon>Basidiomycota</taxon>
        <taxon>Agaricomycotina</taxon>
        <taxon>Tremellomycetes</taxon>
        <taxon>Tremellales</taxon>
        <taxon>Cryptococcaceae</taxon>
        <taxon>Kwoniella</taxon>
    </lineage>
</organism>
<dbReference type="OrthoDB" id="4232400at2759"/>
<gene>
    <name evidence="1" type="ORF">L486_07512</name>
</gene>
<proteinExistence type="predicted"/>
<dbReference type="EMBL" id="KI669468">
    <property type="protein sequence ID" value="OCF54857.1"/>
    <property type="molecule type" value="Genomic_DNA"/>
</dbReference>
<protein>
    <submittedName>
        <fullName evidence="1">Uncharacterized protein</fullName>
    </submittedName>
</protein>
<reference evidence="1 2" key="1">
    <citation type="submission" date="2013-07" db="EMBL/GenBank/DDBJ databases">
        <title>The Genome Sequence of Kwoniella mangroviensis CBS10435.</title>
        <authorList>
            <consortium name="The Broad Institute Genome Sequencing Platform"/>
            <person name="Cuomo C."/>
            <person name="Litvintseva A."/>
            <person name="Chen Y."/>
            <person name="Heitman J."/>
            <person name="Sun S."/>
            <person name="Springer D."/>
            <person name="Dromer F."/>
            <person name="Young S.K."/>
            <person name="Zeng Q."/>
            <person name="Gargeya S."/>
            <person name="Fitzgerald M."/>
            <person name="Abouelleil A."/>
            <person name="Alvarado L."/>
            <person name="Berlin A.M."/>
            <person name="Chapman S.B."/>
            <person name="Dewar J."/>
            <person name="Goldberg J."/>
            <person name="Griggs A."/>
            <person name="Gujja S."/>
            <person name="Hansen M."/>
            <person name="Howarth C."/>
            <person name="Imamovic A."/>
            <person name="Larimer J."/>
            <person name="McCowan C."/>
            <person name="Murphy C."/>
            <person name="Pearson M."/>
            <person name="Priest M."/>
            <person name="Roberts A."/>
            <person name="Saif S."/>
            <person name="Shea T."/>
            <person name="Sykes S."/>
            <person name="Wortman J."/>
            <person name="Nusbaum C."/>
            <person name="Birren B."/>
        </authorList>
    </citation>
    <scope>NUCLEOTIDE SEQUENCE [LARGE SCALE GENOMIC DNA]</scope>
    <source>
        <strain evidence="1 2">CBS 10435</strain>
    </source>
</reference>
<dbReference type="Proteomes" id="UP000092583">
    <property type="component" value="Unassembled WGS sequence"/>
</dbReference>
<evidence type="ECO:0000313" key="2">
    <source>
        <dbReference type="Proteomes" id="UP000092583"/>
    </source>
</evidence>
<reference evidence="2" key="2">
    <citation type="submission" date="2013-12" db="EMBL/GenBank/DDBJ databases">
        <title>Evolution of pathogenesis and genome organization in the Tremellales.</title>
        <authorList>
            <person name="Cuomo C."/>
            <person name="Litvintseva A."/>
            <person name="Heitman J."/>
            <person name="Chen Y."/>
            <person name="Sun S."/>
            <person name="Springer D."/>
            <person name="Dromer F."/>
            <person name="Young S."/>
            <person name="Zeng Q."/>
            <person name="Chapman S."/>
            <person name="Gujja S."/>
            <person name="Saif S."/>
            <person name="Birren B."/>
        </authorList>
    </citation>
    <scope>NUCLEOTIDE SEQUENCE [LARGE SCALE GENOMIC DNA]</scope>
    <source>
        <strain evidence="2">CBS 10435</strain>
    </source>
</reference>
<name>A0A1B9IHE1_9TREE</name>
<evidence type="ECO:0000313" key="1">
    <source>
        <dbReference type="EMBL" id="OCF54857.1"/>
    </source>
</evidence>
<accession>A0A1B9IHE1</accession>
<keyword evidence="2" id="KW-1185">Reference proteome</keyword>